<dbReference type="PROSITE" id="PS01173">
    <property type="entry name" value="LIPASE_GDXG_HIS"/>
    <property type="match status" value="1"/>
</dbReference>
<evidence type="ECO:0000256" key="1">
    <source>
        <dbReference type="ARBA" id="ARBA00010515"/>
    </source>
</evidence>
<evidence type="ECO:0000256" key="2">
    <source>
        <dbReference type="ARBA" id="ARBA00022801"/>
    </source>
</evidence>
<dbReference type="InterPro" id="IPR050466">
    <property type="entry name" value="Carboxylest/Gibb_receptor"/>
</dbReference>
<dbReference type="InterPro" id="IPR013094">
    <property type="entry name" value="AB_hydrolase_3"/>
</dbReference>
<dbReference type="InterPro" id="IPR029058">
    <property type="entry name" value="AB_hydrolase_fold"/>
</dbReference>
<comment type="similarity">
    <text evidence="1">Belongs to the 'GDXG' lipolytic enzyme family.</text>
</comment>
<dbReference type="PANTHER" id="PTHR23024:SF368">
    <property type="entry name" value="2-HYDROXYISOFLAVANONE DEHYDRATASE"/>
    <property type="match status" value="1"/>
</dbReference>
<protein>
    <submittedName>
        <fullName evidence="3">Putative carboxylesterase, 2-hydroxyisoflavanone dehydratase</fullName>
    </submittedName>
</protein>
<dbReference type="OrthoDB" id="408631at2759"/>
<dbReference type="AlphaFoldDB" id="A0A6A5LNE9"/>
<dbReference type="Pfam" id="PF07859">
    <property type="entry name" value="Abhydrolase_3"/>
    <property type="match status" value="1"/>
</dbReference>
<dbReference type="PANTHER" id="PTHR23024">
    <property type="entry name" value="ARYLACETAMIDE DEACETYLASE"/>
    <property type="match status" value="1"/>
</dbReference>
<name>A0A6A5LNE9_LUPAL</name>
<dbReference type="GO" id="GO:0052689">
    <property type="term" value="F:carboxylic ester hydrolase activity"/>
    <property type="evidence" value="ECO:0007669"/>
    <property type="project" value="TreeGrafter"/>
</dbReference>
<dbReference type="Gene3D" id="3.40.50.1820">
    <property type="entry name" value="alpha/beta hydrolase"/>
    <property type="match status" value="1"/>
</dbReference>
<comment type="caution">
    <text evidence="3">The sequence shown here is derived from an EMBL/GenBank/DDBJ whole genome shotgun (WGS) entry which is preliminary data.</text>
</comment>
<sequence>MAYSSSTKEKEKEIEKELLPLIRVYKDGTFERLVGSPIVPPSLLDPLTNVSSKDILISHNPSLSARIYLPQLHQNHKLPILVYFHGGAFCVESAFSFFNHRYLNILASQSNVIVVSVDYRLLPLNPLPAAYEDGWTTLQWIASHTTNSPSNQEPWLIEHADFDKLYIGGDTNGANLAHNITMRAGKEALANNVKILGAMLCTPFFWGSKPIGNENVEEHEDSLAIKVWKFAYPDAVDGVDNPLVNPFADGAPSLATLGCSKVLVTLTGKDEFRDRDILYHETLKKSGWNGELEELFDAADEPHAFQLFTPDTPEAKAMIKRLASFLV</sequence>
<dbReference type="Proteomes" id="UP000447434">
    <property type="component" value="Chromosome 9"/>
</dbReference>
<dbReference type="InterPro" id="IPR002168">
    <property type="entry name" value="Lipase_GDXG_HIS_AS"/>
</dbReference>
<organism evidence="3 4">
    <name type="scientific">Lupinus albus</name>
    <name type="common">White lupine</name>
    <name type="synonym">Lupinus termis</name>
    <dbReference type="NCBI Taxonomy" id="3870"/>
    <lineage>
        <taxon>Eukaryota</taxon>
        <taxon>Viridiplantae</taxon>
        <taxon>Streptophyta</taxon>
        <taxon>Embryophyta</taxon>
        <taxon>Tracheophyta</taxon>
        <taxon>Spermatophyta</taxon>
        <taxon>Magnoliopsida</taxon>
        <taxon>eudicotyledons</taxon>
        <taxon>Gunneridae</taxon>
        <taxon>Pentapetalae</taxon>
        <taxon>rosids</taxon>
        <taxon>fabids</taxon>
        <taxon>Fabales</taxon>
        <taxon>Fabaceae</taxon>
        <taxon>Papilionoideae</taxon>
        <taxon>50 kb inversion clade</taxon>
        <taxon>genistoids sensu lato</taxon>
        <taxon>core genistoids</taxon>
        <taxon>Genisteae</taxon>
        <taxon>Lupinus</taxon>
    </lineage>
</organism>
<proteinExistence type="inferred from homology"/>
<reference evidence="4" key="1">
    <citation type="journal article" date="2020" name="Nat. Commun.">
        <title>Genome sequence of the cluster root forming white lupin.</title>
        <authorList>
            <person name="Hufnagel B."/>
            <person name="Marques A."/>
            <person name="Soriano A."/>
            <person name="Marques L."/>
            <person name="Divol F."/>
            <person name="Doumas P."/>
            <person name="Sallet E."/>
            <person name="Mancinotti D."/>
            <person name="Carrere S."/>
            <person name="Marande W."/>
            <person name="Arribat S."/>
            <person name="Keller J."/>
            <person name="Huneau C."/>
            <person name="Blein T."/>
            <person name="Aime D."/>
            <person name="Laguerre M."/>
            <person name="Taylor J."/>
            <person name="Schubert V."/>
            <person name="Nelson M."/>
            <person name="Geu-Flores F."/>
            <person name="Crespi M."/>
            <person name="Gallardo-Guerrero K."/>
            <person name="Delaux P.-M."/>
            <person name="Salse J."/>
            <person name="Berges H."/>
            <person name="Guyot R."/>
            <person name="Gouzy J."/>
            <person name="Peret B."/>
        </authorList>
    </citation>
    <scope>NUCLEOTIDE SEQUENCE [LARGE SCALE GENOMIC DNA]</scope>
    <source>
        <strain evidence="4">cv. Amiga</strain>
    </source>
</reference>
<evidence type="ECO:0000313" key="3">
    <source>
        <dbReference type="EMBL" id="KAE9606445.1"/>
    </source>
</evidence>
<accession>A0A6A5LNE9</accession>
<dbReference type="EMBL" id="WOCE01000009">
    <property type="protein sequence ID" value="KAE9606445.1"/>
    <property type="molecule type" value="Genomic_DNA"/>
</dbReference>
<gene>
    <name evidence="3" type="ORF">Lalb_Chr09g0319721</name>
</gene>
<evidence type="ECO:0000313" key="4">
    <source>
        <dbReference type="Proteomes" id="UP000447434"/>
    </source>
</evidence>
<keyword evidence="4" id="KW-1185">Reference proteome</keyword>
<dbReference type="SUPFAM" id="SSF53474">
    <property type="entry name" value="alpha/beta-Hydrolases"/>
    <property type="match status" value="1"/>
</dbReference>
<keyword evidence="2" id="KW-0378">Hydrolase</keyword>